<protein>
    <recommendedName>
        <fullName evidence="5">Lipoprotein</fullName>
    </recommendedName>
</protein>
<gene>
    <name evidence="3" type="ORF">SAMN04487860_1104</name>
</gene>
<evidence type="ECO:0008006" key="5">
    <source>
        <dbReference type="Google" id="ProtNLM"/>
    </source>
</evidence>
<evidence type="ECO:0000256" key="1">
    <source>
        <dbReference type="SAM" id="MobiDB-lite"/>
    </source>
</evidence>
<feature type="chain" id="PRO_5038860053" description="Lipoprotein" evidence="2">
    <location>
        <begin position="22"/>
        <end position="94"/>
    </location>
</feature>
<evidence type="ECO:0000256" key="2">
    <source>
        <dbReference type="SAM" id="SignalP"/>
    </source>
</evidence>
<evidence type="ECO:0000313" key="3">
    <source>
        <dbReference type="EMBL" id="SHM68288.1"/>
    </source>
</evidence>
<keyword evidence="2" id="KW-0732">Signal</keyword>
<feature type="signal peptide" evidence="2">
    <location>
        <begin position="1"/>
        <end position="21"/>
    </location>
</feature>
<name>A0A1M7KS33_RUMFL</name>
<dbReference type="Proteomes" id="UP000184394">
    <property type="component" value="Unassembled WGS sequence"/>
</dbReference>
<dbReference type="OrthoDB" id="9929625at2"/>
<sequence>MKKTKYIVIVLVAVLSLCSCGDNSSKKSKSREKTSSTAEMQKETEKITQPDIDNNYKMVDAFDKIKTDIFGVYPTDFKLFYNTSESDYNQKNRL</sequence>
<evidence type="ECO:0000313" key="4">
    <source>
        <dbReference type="Proteomes" id="UP000184394"/>
    </source>
</evidence>
<reference evidence="3 4" key="1">
    <citation type="submission" date="2016-11" db="EMBL/GenBank/DDBJ databases">
        <authorList>
            <person name="Jaros S."/>
            <person name="Januszkiewicz K."/>
            <person name="Wedrychowicz H."/>
        </authorList>
    </citation>
    <scope>NUCLEOTIDE SEQUENCE [LARGE SCALE GENOMIC DNA]</scope>
    <source>
        <strain evidence="3 4">Y1</strain>
    </source>
</reference>
<dbReference type="RefSeq" id="WP_072951383.1">
    <property type="nucleotide sequence ID" value="NZ_FRCT01000010.1"/>
</dbReference>
<dbReference type="AlphaFoldDB" id="A0A1M7KS33"/>
<accession>A0A1M7KS33</accession>
<dbReference type="PROSITE" id="PS51257">
    <property type="entry name" value="PROKAR_LIPOPROTEIN"/>
    <property type="match status" value="1"/>
</dbReference>
<organism evidence="3 4">
    <name type="scientific">Ruminococcus flavefaciens</name>
    <dbReference type="NCBI Taxonomy" id="1265"/>
    <lineage>
        <taxon>Bacteria</taxon>
        <taxon>Bacillati</taxon>
        <taxon>Bacillota</taxon>
        <taxon>Clostridia</taxon>
        <taxon>Eubacteriales</taxon>
        <taxon>Oscillospiraceae</taxon>
        <taxon>Ruminococcus</taxon>
    </lineage>
</organism>
<feature type="region of interest" description="Disordered" evidence="1">
    <location>
        <begin position="21"/>
        <end position="47"/>
    </location>
</feature>
<proteinExistence type="predicted"/>
<dbReference type="EMBL" id="FRCT01000010">
    <property type="protein sequence ID" value="SHM68288.1"/>
    <property type="molecule type" value="Genomic_DNA"/>
</dbReference>